<dbReference type="InterPro" id="IPR056173">
    <property type="entry name" value="Sec20_C"/>
</dbReference>
<organism evidence="13 14">
    <name type="scientific">Zygosaccharomyces rouxii</name>
    <dbReference type="NCBI Taxonomy" id="4956"/>
    <lineage>
        <taxon>Eukaryota</taxon>
        <taxon>Fungi</taxon>
        <taxon>Dikarya</taxon>
        <taxon>Ascomycota</taxon>
        <taxon>Saccharomycotina</taxon>
        <taxon>Saccharomycetes</taxon>
        <taxon>Saccharomycetales</taxon>
        <taxon>Saccharomycetaceae</taxon>
        <taxon>Zygosaccharomyces</taxon>
    </lineage>
</organism>
<dbReference type="GO" id="GO:0031201">
    <property type="term" value="C:SNARE complex"/>
    <property type="evidence" value="ECO:0007669"/>
    <property type="project" value="EnsemblFungi"/>
</dbReference>
<feature type="domain" description="Sec20 C-terminal" evidence="12">
    <location>
        <begin position="167"/>
        <end position="258"/>
    </location>
</feature>
<comment type="subcellular location">
    <subcellularLocation>
        <location evidence="1">Endoplasmic reticulum membrane</location>
        <topology evidence="1">Single-pass type IV membrane protein</topology>
    </subcellularLocation>
</comment>
<dbReference type="EMBL" id="BDGX01000008">
    <property type="protein sequence ID" value="GAV47279.1"/>
    <property type="molecule type" value="Genomic_DNA"/>
</dbReference>
<dbReference type="AlphaFoldDB" id="A0A1Q2ZV15"/>
<evidence type="ECO:0000256" key="2">
    <source>
        <dbReference type="ARBA" id="ARBA00022448"/>
    </source>
</evidence>
<name>A0A1Q2ZV15_ZYGRO</name>
<keyword evidence="4" id="KW-0256">Endoplasmic reticulum</keyword>
<evidence type="ECO:0000256" key="3">
    <source>
        <dbReference type="ARBA" id="ARBA00022692"/>
    </source>
</evidence>
<keyword evidence="2" id="KW-0813">Transport</keyword>
<dbReference type="Proteomes" id="UP000187013">
    <property type="component" value="Unassembled WGS sequence"/>
</dbReference>
<comment type="caution">
    <text evidence="13">The sequence shown here is derived from an EMBL/GenBank/DDBJ whole genome shotgun (WGS) entry which is preliminary data.</text>
</comment>
<protein>
    <recommendedName>
        <fullName evidence="12">Sec20 C-terminal domain-containing protein</fullName>
    </recommendedName>
</protein>
<evidence type="ECO:0000256" key="9">
    <source>
        <dbReference type="ARBA" id="ARBA00037934"/>
    </source>
</evidence>
<dbReference type="GO" id="GO:0005789">
    <property type="term" value="C:endoplasmic reticulum membrane"/>
    <property type="evidence" value="ECO:0007669"/>
    <property type="project" value="UniProtKB-SubCell"/>
</dbReference>
<evidence type="ECO:0000256" key="1">
    <source>
        <dbReference type="ARBA" id="ARBA00004163"/>
    </source>
</evidence>
<feature type="transmembrane region" description="Helical" evidence="11">
    <location>
        <begin position="239"/>
        <end position="259"/>
    </location>
</feature>
<feature type="transmembrane region" description="Helical" evidence="11">
    <location>
        <begin position="265"/>
        <end position="284"/>
    </location>
</feature>
<dbReference type="GO" id="GO:0006890">
    <property type="term" value="P:retrograde vesicle-mediated transport, Golgi to endoplasmic reticulum"/>
    <property type="evidence" value="ECO:0007669"/>
    <property type="project" value="EnsemblFungi"/>
</dbReference>
<evidence type="ECO:0000256" key="8">
    <source>
        <dbReference type="ARBA" id="ARBA00023136"/>
    </source>
</evidence>
<comment type="similarity">
    <text evidence="9">Belongs to the SEC20 family.</text>
</comment>
<sequence>MVLVYAQDLRSLQTAMMQELREIGLSCADEKHTKVSEMIIEFESLLKAAVVCLNHEKRLLKLYWTKTSHGMSLQVVNQEPDQYETVLEEIVQLVNFTDWLTEYKTKLKEFIRKAHQDALAQVDSKRDEAIERNALEWEEQQQQQQPANQKATTATTKPANTSDQVLSKTKQVSANLIRGNQILQAGVLQSDLNLDELKQQTSSLSQMNDKYSQLGFVFDKTSQLVKHLEKASRQEKRDVYLSLGFLCLCITWVLWRRIFKLPCKLVLWVLFRFFKTILISIGLVRKQSSMPLSPTMDTVATATTSATTTTPTSATSASLDLLSANTKSLEQVVDQAMDRIFPHDEL</sequence>
<evidence type="ECO:0000313" key="13">
    <source>
        <dbReference type="EMBL" id="GAV47279.1"/>
    </source>
</evidence>
<feature type="compositionally biased region" description="Low complexity" evidence="10">
    <location>
        <begin position="140"/>
        <end position="161"/>
    </location>
</feature>
<dbReference type="OrthoDB" id="46868at2759"/>
<evidence type="ECO:0000256" key="4">
    <source>
        <dbReference type="ARBA" id="ARBA00022824"/>
    </source>
</evidence>
<proteinExistence type="inferred from homology"/>
<evidence type="ECO:0000256" key="6">
    <source>
        <dbReference type="ARBA" id="ARBA00022989"/>
    </source>
</evidence>
<keyword evidence="3 11" id="KW-0812">Transmembrane</keyword>
<dbReference type="eggNOG" id="ENOG502S7WD">
    <property type="taxonomic scope" value="Eukaryota"/>
</dbReference>
<evidence type="ECO:0000256" key="11">
    <source>
        <dbReference type="SAM" id="Phobius"/>
    </source>
</evidence>
<gene>
    <name evidence="13" type="ORF">ZYGR_0H01200</name>
</gene>
<keyword evidence="7" id="KW-0175">Coiled coil</keyword>
<keyword evidence="5" id="KW-0931">ER-Golgi transport</keyword>
<feature type="region of interest" description="Disordered" evidence="10">
    <location>
        <begin position="137"/>
        <end position="166"/>
    </location>
</feature>
<reference evidence="13 14" key="1">
    <citation type="submission" date="2016-08" db="EMBL/GenBank/DDBJ databases">
        <title>Draft genome sequence of allopolyploid Zygosaccharomyces rouxii.</title>
        <authorList>
            <person name="Watanabe J."/>
            <person name="Uehara K."/>
            <person name="Mogi Y."/>
            <person name="Tsukioka Y."/>
        </authorList>
    </citation>
    <scope>NUCLEOTIDE SEQUENCE [LARGE SCALE GENOMIC DNA]</scope>
    <source>
        <strain evidence="13 14">NBRC 110957</strain>
    </source>
</reference>
<dbReference type="OMA" id="FINDIRL"/>
<evidence type="ECO:0000256" key="5">
    <source>
        <dbReference type="ARBA" id="ARBA00022892"/>
    </source>
</evidence>
<keyword evidence="8 11" id="KW-0472">Membrane</keyword>
<evidence type="ECO:0000313" key="14">
    <source>
        <dbReference type="Proteomes" id="UP000187013"/>
    </source>
</evidence>
<dbReference type="InterPro" id="IPR005606">
    <property type="entry name" value="Sec20"/>
</dbReference>
<evidence type="ECO:0000256" key="10">
    <source>
        <dbReference type="SAM" id="MobiDB-lite"/>
    </source>
</evidence>
<keyword evidence="6 11" id="KW-1133">Transmembrane helix</keyword>
<dbReference type="GO" id="GO:0005484">
    <property type="term" value="F:SNAP receptor activity"/>
    <property type="evidence" value="ECO:0007669"/>
    <property type="project" value="InterPro"/>
</dbReference>
<dbReference type="Pfam" id="PF03908">
    <property type="entry name" value="Sec20"/>
    <property type="match status" value="1"/>
</dbReference>
<dbReference type="PANTHER" id="PTHR12825:SF0">
    <property type="entry name" value="VESICLE TRANSPORT PROTEIN SEC20"/>
    <property type="match status" value="1"/>
</dbReference>
<evidence type="ECO:0000256" key="7">
    <source>
        <dbReference type="ARBA" id="ARBA00023054"/>
    </source>
</evidence>
<evidence type="ECO:0000259" key="12">
    <source>
        <dbReference type="Pfam" id="PF03908"/>
    </source>
</evidence>
<accession>A0A1Q2ZV15</accession>
<dbReference type="PANTHER" id="PTHR12825">
    <property type="entry name" value="BNIP1-RELATED"/>
    <property type="match status" value="1"/>
</dbReference>